<evidence type="ECO:0000256" key="1">
    <source>
        <dbReference type="ARBA" id="ARBA00022737"/>
    </source>
</evidence>
<keyword evidence="1" id="KW-0677">Repeat</keyword>
<dbReference type="EMBL" id="JACGCI010000008">
    <property type="protein sequence ID" value="KAF6762220.1"/>
    <property type="molecule type" value="Genomic_DNA"/>
</dbReference>
<feature type="repeat" description="PPR" evidence="2">
    <location>
        <begin position="431"/>
        <end position="465"/>
    </location>
</feature>
<dbReference type="PROSITE" id="PS51375">
    <property type="entry name" value="PPR"/>
    <property type="match status" value="2"/>
</dbReference>
<dbReference type="InterPro" id="IPR011990">
    <property type="entry name" value="TPR-like_helical_dom_sf"/>
</dbReference>
<accession>A0A8H6IB12</accession>
<dbReference type="Gene3D" id="1.25.40.10">
    <property type="entry name" value="Tetratricopeptide repeat domain"/>
    <property type="match status" value="1"/>
</dbReference>
<dbReference type="OrthoDB" id="185373at2759"/>
<dbReference type="Pfam" id="PF01535">
    <property type="entry name" value="PPR"/>
    <property type="match status" value="2"/>
</dbReference>
<reference evidence="3 4" key="1">
    <citation type="submission" date="2020-07" db="EMBL/GenBank/DDBJ databases">
        <title>Comparative genomics of pyrophilous fungi reveals a link between fire events and developmental genes.</title>
        <authorList>
            <consortium name="DOE Joint Genome Institute"/>
            <person name="Steindorff A.S."/>
            <person name="Carver A."/>
            <person name="Calhoun S."/>
            <person name="Stillman K."/>
            <person name="Liu H."/>
            <person name="Lipzen A."/>
            <person name="Pangilinan J."/>
            <person name="Labutti K."/>
            <person name="Bruns T.D."/>
            <person name="Grigoriev I.V."/>
        </authorList>
    </citation>
    <scope>NUCLEOTIDE SEQUENCE [LARGE SCALE GENOMIC DNA]</scope>
    <source>
        <strain evidence="3 4">CBS 144469</strain>
    </source>
</reference>
<sequence length="904" mass="101150">MLSAITIHWARDESTPCHRYTTGVKQLLDFPLAKKDERRSEYIEGLQAQCSALLGYIDPADKYLRQMEYTTLSKAGTELLNAVLVSLARECPPEGVVDYLLDGMAFLPAIRFLDPSAAPAPSFTTGSTIHPAVSLVLGCIYQHAAFKSKAVPKMWIQATTSALLCEQSRIEEMERLGLYGPGDNVYQSSMEHTSRTIAPADLQLHADMIKQLLSLYPYRDDFWYSSMLTAASFSGDWVQAEELFTTYSATAEPSQRDIRSLLMAYARAGEIGRLTDTFEQLFPPEDQIHLPIELYRPAFHALSRSIFPNQAALEHWKKKLTEANLPLDSRIYTSIEIAEQRITVSGIVYQIAMSHFAQQGQSLIVESLFQRAIEAWRLLKAHQYIQTHDVPGDNPIVIFNILFKASHLLGVPFPILNSQFLNLAETGQVPDAHTYCTLAQAAVDAGEMGRAEELYREMVGRNKEKPGFLNPHIFSILIAGFMRATNVKKVAFYYGEMKKQGVKPNSAIFSNLIDGAAHLPHNERAQIDGLIGDMKATVARSDDWKSPGTVKGTWYEQIYLPMMAAALESGDHEQVKKLSSSLEMLKASWSSGGTMFKQAVSIKDAGSGLLTKETREASKQVHSDLLARPLSIFIDAMSSAGRHGEVARVCGECQEAGFRFDSHNWNRIVLALIRAGDPMPAFRIANDILLGYRDSSVGLNYKPKAGTSSSPLLWPTNLAVGSNRMTVGPLHDRRHRTIKAGKMARRLLAARTRKALILEKPSKKNPDATPLYQMINSLPTWGEWGTHKIVKKTLLTTFYLLESGFPIRPIKAGELDLPAIGRHNRQLGYGQAKTIKQRFRRIMVHLANFGVSERKRLGDHNLTIYRMTKEEKQARVLKKTTERLFPKEEPQIPEKEVKNIGCMT</sequence>
<organism evidence="3 4">
    <name type="scientific">Ephemerocybe angulata</name>
    <dbReference type="NCBI Taxonomy" id="980116"/>
    <lineage>
        <taxon>Eukaryota</taxon>
        <taxon>Fungi</taxon>
        <taxon>Dikarya</taxon>
        <taxon>Basidiomycota</taxon>
        <taxon>Agaricomycotina</taxon>
        <taxon>Agaricomycetes</taxon>
        <taxon>Agaricomycetidae</taxon>
        <taxon>Agaricales</taxon>
        <taxon>Agaricineae</taxon>
        <taxon>Psathyrellaceae</taxon>
        <taxon>Ephemerocybe</taxon>
    </lineage>
</organism>
<name>A0A8H6IB12_9AGAR</name>
<gene>
    <name evidence="3" type="ORF">DFP72DRAFT_1148477</name>
</gene>
<dbReference type="NCBIfam" id="TIGR00756">
    <property type="entry name" value="PPR"/>
    <property type="match status" value="1"/>
</dbReference>
<protein>
    <submittedName>
        <fullName evidence="3">Uncharacterized protein</fullName>
    </submittedName>
</protein>
<dbReference type="InterPro" id="IPR002885">
    <property type="entry name" value="PPR_rpt"/>
</dbReference>
<feature type="repeat" description="PPR" evidence="2">
    <location>
        <begin position="470"/>
        <end position="504"/>
    </location>
</feature>
<dbReference type="Proteomes" id="UP000521943">
    <property type="component" value="Unassembled WGS sequence"/>
</dbReference>
<evidence type="ECO:0000313" key="4">
    <source>
        <dbReference type="Proteomes" id="UP000521943"/>
    </source>
</evidence>
<evidence type="ECO:0000313" key="3">
    <source>
        <dbReference type="EMBL" id="KAF6762220.1"/>
    </source>
</evidence>
<dbReference type="PANTHER" id="PTHR47932">
    <property type="entry name" value="ATPASE EXPRESSION PROTEIN 3"/>
    <property type="match status" value="1"/>
</dbReference>
<dbReference type="AlphaFoldDB" id="A0A8H6IB12"/>
<evidence type="ECO:0000256" key="2">
    <source>
        <dbReference type="PROSITE-ProRule" id="PRU00708"/>
    </source>
</evidence>
<keyword evidence="4" id="KW-1185">Reference proteome</keyword>
<dbReference type="PANTHER" id="PTHR47932:SF44">
    <property type="entry name" value="MIOREX COMPLEX COMPONENT 1"/>
    <property type="match status" value="1"/>
</dbReference>
<proteinExistence type="predicted"/>
<comment type="caution">
    <text evidence="3">The sequence shown here is derived from an EMBL/GenBank/DDBJ whole genome shotgun (WGS) entry which is preliminary data.</text>
</comment>